<sequence>MLVTCDRHVTKKEVGPASIQALKWDRARDVAIAPGEPHPNPDLAKVRGPEVAIAPGEPHPNPDLAKGRGPEVAIAPGEPHPNPDLAKGRGPEGRGFYNWEDWRSSLTWDPVSSVR</sequence>
<proteinExistence type="predicted"/>
<evidence type="ECO:0000313" key="1">
    <source>
        <dbReference type="EMBL" id="MCT7966752.1"/>
    </source>
</evidence>
<protein>
    <submittedName>
        <fullName evidence="1">Uncharacterized protein</fullName>
    </submittedName>
</protein>
<accession>A0ABT2MQF9</accession>
<name>A0ABT2MQF9_9CYAN</name>
<reference evidence="1 2" key="1">
    <citation type="journal article" date="2022" name="Front. Microbiol.">
        <title>High genomic differentiation and limited gene flow indicate recent cryptic speciation within the genus Laspinema (cyanobacteria).</title>
        <authorList>
            <person name="Stanojkovic A."/>
            <person name="Skoupy S."/>
            <person name="Skaloud P."/>
            <person name="Dvorak P."/>
        </authorList>
    </citation>
    <scope>NUCLEOTIDE SEQUENCE [LARGE SCALE GENOMIC DNA]</scope>
    <source>
        <strain evidence="1 2">D2a</strain>
    </source>
</reference>
<comment type="caution">
    <text evidence="1">The sequence shown here is derived from an EMBL/GenBank/DDBJ whole genome shotgun (WGS) entry which is preliminary data.</text>
</comment>
<dbReference type="EMBL" id="JAMXFF010000013">
    <property type="protein sequence ID" value="MCT7966752.1"/>
    <property type="molecule type" value="Genomic_DNA"/>
</dbReference>
<evidence type="ECO:0000313" key="2">
    <source>
        <dbReference type="Proteomes" id="UP001525890"/>
    </source>
</evidence>
<dbReference type="Proteomes" id="UP001525890">
    <property type="component" value="Unassembled WGS sequence"/>
</dbReference>
<keyword evidence="2" id="KW-1185">Reference proteome</keyword>
<dbReference type="RefSeq" id="WP_368006384.1">
    <property type="nucleotide sequence ID" value="NZ_JAMXFF010000013.1"/>
</dbReference>
<organism evidence="1 2">
    <name type="scientific">Laspinema palackyanum D2a</name>
    <dbReference type="NCBI Taxonomy" id="2953684"/>
    <lineage>
        <taxon>Bacteria</taxon>
        <taxon>Bacillati</taxon>
        <taxon>Cyanobacteriota</taxon>
        <taxon>Cyanophyceae</taxon>
        <taxon>Oscillatoriophycideae</taxon>
        <taxon>Oscillatoriales</taxon>
        <taxon>Laspinemataceae</taxon>
        <taxon>Laspinema</taxon>
        <taxon>Laspinema palackyanum</taxon>
    </lineage>
</organism>
<gene>
    <name evidence="1" type="ORF">NG799_10450</name>
</gene>